<dbReference type="CDD" id="cd13632">
    <property type="entry name" value="PBP2_Aa-PDT_like"/>
    <property type="match status" value="1"/>
</dbReference>
<evidence type="ECO:0000256" key="5">
    <source>
        <dbReference type="ARBA" id="ARBA00023141"/>
    </source>
</evidence>
<evidence type="ECO:0000256" key="3">
    <source>
        <dbReference type="ARBA" id="ARBA00021872"/>
    </source>
</evidence>
<evidence type="ECO:0000256" key="8">
    <source>
        <dbReference type="ARBA" id="ARBA00047848"/>
    </source>
</evidence>
<dbReference type="InterPro" id="IPR018528">
    <property type="entry name" value="Preph_deHydtase_CS"/>
</dbReference>
<evidence type="ECO:0000313" key="12">
    <source>
        <dbReference type="Proteomes" id="UP000013015"/>
    </source>
</evidence>
<dbReference type="CDD" id="cd04905">
    <property type="entry name" value="ACT_CM-PDT"/>
    <property type="match status" value="1"/>
</dbReference>
<dbReference type="InterPro" id="IPR045865">
    <property type="entry name" value="ACT-like_dom_sf"/>
</dbReference>
<feature type="compositionally biased region" description="Polar residues" evidence="9">
    <location>
        <begin position="1"/>
        <end position="12"/>
    </location>
</feature>
<evidence type="ECO:0000256" key="2">
    <source>
        <dbReference type="ARBA" id="ARBA00013147"/>
    </source>
</evidence>
<dbReference type="Gene3D" id="3.30.70.260">
    <property type="match status" value="1"/>
</dbReference>
<organism evidence="11 12">
    <name type="scientific">Schaalia cardiffensis F0333</name>
    <dbReference type="NCBI Taxonomy" id="888050"/>
    <lineage>
        <taxon>Bacteria</taxon>
        <taxon>Bacillati</taxon>
        <taxon>Actinomycetota</taxon>
        <taxon>Actinomycetes</taxon>
        <taxon>Actinomycetales</taxon>
        <taxon>Actinomycetaceae</taxon>
        <taxon>Schaalia</taxon>
    </lineage>
</organism>
<comment type="catalytic activity">
    <reaction evidence="8">
        <text>prephenate + H(+) = 3-phenylpyruvate + CO2 + H2O</text>
        <dbReference type="Rhea" id="RHEA:21648"/>
        <dbReference type="ChEBI" id="CHEBI:15377"/>
        <dbReference type="ChEBI" id="CHEBI:15378"/>
        <dbReference type="ChEBI" id="CHEBI:16526"/>
        <dbReference type="ChEBI" id="CHEBI:18005"/>
        <dbReference type="ChEBI" id="CHEBI:29934"/>
        <dbReference type="EC" id="4.2.1.51"/>
    </reaction>
</comment>
<dbReference type="Pfam" id="PF00800">
    <property type="entry name" value="PDT"/>
    <property type="match status" value="1"/>
</dbReference>
<feature type="region of interest" description="Disordered" evidence="9">
    <location>
        <begin position="1"/>
        <end position="31"/>
    </location>
</feature>
<evidence type="ECO:0000259" key="10">
    <source>
        <dbReference type="PROSITE" id="PS51171"/>
    </source>
</evidence>
<comment type="pathway">
    <text evidence="1">Amino-acid biosynthesis; L-phenylalanine biosynthesis; phenylpyruvate from prephenate: step 1/1.</text>
</comment>
<evidence type="ECO:0000256" key="9">
    <source>
        <dbReference type="SAM" id="MobiDB-lite"/>
    </source>
</evidence>
<dbReference type="FunFam" id="3.30.70.260:FF:000012">
    <property type="entry name" value="Prephenate dehydratase"/>
    <property type="match status" value="1"/>
</dbReference>
<dbReference type="PATRIC" id="fig|888050.3.peg.807"/>
<dbReference type="GO" id="GO:0005737">
    <property type="term" value="C:cytoplasm"/>
    <property type="evidence" value="ECO:0007669"/>
    <property type="project" value="TreeGrafter"/>
</dbReference>
<feature type="domain" description="Prephenate dehydratase" evidence="10">
    <location>
        <begin position="33"/>
        <end position="212"/>
    </location>
</feature>
<dbReference type="Gene3D" id="3.40.190.10">
    <property type="entry name" value="Periplasmic binding protein-like II"/>
    <property type="match status" value="2"/>
</dbReference>
<dbReference type="GO" id="GO:0009094">
    <property type="term" value="P:L-phenylalanine biosynthetic process"/>
    <property type="evidence" value="ECO:0007669"/>
    <property type="project" value="UniProtKB-UniPathway"/>
</dbReference>
<dbReference type="InterPro" id="IPR001086">
    <property type="entry name" value="Preph_deHydtase"/>
</dbReference>
<feature type="compositionally biased region" description="Pro residues" evidence="9">
    <location>
        <begin position="16"/>
        <end position="26"/>
    </location>
</feature>
<keyword evidence="7 11" id="KW-0456">Lyase</keyword>
<dbReference type="STRING" id="888050.HMPREF9004_0853"/>
<evidence type="ECO:0000256" key="6">
    <source>
        <dbReference type="ARBA" id="ARBA00023222"/>
    </source>
</evidence>
<dbReference type="SUPFAM" id="SSF53850">
    <property type="entry name" value="Periplasmic binding protein-like II"/>
    <property type="match status" value="1"/>
</dbReference>
<dbReference type="EMBL" id="AQHZ01000015">
    <property type="protein sequence ID" value="ENO18284.1"/>
    <property type="molecule type" value="Genomic_DNA"/>
</dbReference>
<evidence type="ECO:0000256" key="1">
    <source>
        <dbReference type="ARBA" id="ARBA00004741"/>
    </source>
</evidence>
<keyword evidence="12" id="KW-1185">Reference proteome</keyword>
<dbReference type="PANTHER" id="PTHR21022">
    <property type="entry name" value="PREPHENATE DEHYDRATASE P PROTEIN"/>
    <property type="match status" value="1"/>
</dbReference>
<evidence type="ECO:0000256" key="4">
    <source>
        <dbReference type="ARBA" id="ARBA00022605"/>
    </source>
</evidence>
<dbReference type="AlphaFoldDB" id="N6WDK8"/>
<keyword evidence="5" id="KW-0057">Aromatic amino acid biosynthesis</keyword>
<gene>
    <name evidence="11" type="primary">pheA</name>
    <name evidence="11" type="ORF">HMPREF9004_0853</name>
</gene>
<dbReference type="UniPathway" id="UPA00121">
    <property type="reaction ID" value="UER00345"/>
</dbReference>
<accession>N6WDK8</accession>
<dbReference type="PROSITE" id="PS00857">
    <property type="entry name" value="PREPHENATE_DEHYDR_1"/>
    <property type="match status" value="1"/>
</dbReference>
<sequence>MEAASTPLSSRETAPPSAPTNIPGPAPKGERMRIGFLGPFGTFTEQAVRQIAPAGAELVPMTSAPHALAALRRGEVDRAVAPIENSIEGGVNATLDSLAHGDPLVIVAEMVVPVVFQLVVRPGTRPEDVHKIGTHPHAWAQCRNWVEQTFPGAIHVPTTSTAAGAQLLANGDANFDAALCSAVSVDTYEVEPLFRDVADNPGAVTRFVLVAPPGNLPAPTGADKTTIQVALPVNESGALLTLLEQFAVRGVDLSRIESRPSGDALGDYTFSIDIVGHVVEERVQAALVGLHRYSPEVRFMGSYPRVDGRRSVVLPGTRDEDFQKGRAWVADLLHGGDGVHIDSSTPAPSWPLLG</sequence>
<dbReference type="PROSITE" id="PS51171">
    <property type="entry name" value="PREPHENATE_DEHYDR_3"/>
    <property type="match status" value="1"/>
</dbReference>
<name>N6WDK8_9ACTO</name>
<dbReference type="HOGENOM" id="CLU_035008_0_0_11"/>
<dbReference type="FunFam" id="3.40.190.10:FF:000064">
    <property type="entry name" value="Prephenate dehydratase"/>
    <property type="match status" value="1"/>
</dbReference>
<dbReference type="Proteomes" id="UP000013015">
    <property type="component" value="Unassembled WGS sequence"/>
</dbReference>
<dbReference type="PROSITE" id="PS00858">
    <property type="entry name" value="PREPHENATE_DEHYDR_2"/>
    <property type="match status" value="1"/>
</dbReference>
<dbReference type="NCBIfam" id="NF008865">
    <property type="entry name" value="PRK11898.1"/>
    <property type="match status" value="1"/>
</dbReference>
<dbReference type="RefSeq" id="WP_005962622.1">
    <property type="nucleotide sequence ID" value="NZ_CP040505.1"/>
</dbReference>
<evidence type="ECO:0000313" key="11">
    <source>
        <dbReference type="EMBL" id="ENO18284.1"/>
    </source>
</evidence>
<evidence type="ECO:0000256" key="7">
    <source>
        <dbReference type="ARBA" id="ARBA00023239"/>
    </source>
</evidence>
<dbReference type="SUPFAM" id="SSF55021">
    <property type="entry name" value="ACT-like"/>
    <property type="match status" value="1"/>
</dbReference>
<dbReference type="OrthoDB" id="9802281at2"/>
<keyword evidence="6" id="KW-0584">Phenylalanine biosynthesis</keyword>
<proteinExistence type="predicted"/>
<dbReference type="eggNOG" id="COG0077">
    <property type="taxonomic scope" value="Bacteria"/>
</dbReference>
<keyword evidence="4" id="KW-0028">Amino-acid biosynthesis</keyword>
<reference evidence="11 12" key="1">
    <citation type="submission" date="2013-03" db="EMBL/GenBank/DDBJ databases">
        <title>Reference genome for the Human Microbiome Project.</title>
        <authorList>
            <person name="Aqrawi P."/>
            <person name="Ayvaz T."/>
            <person name="Bess C."/>
            <person name="Blankenburg K."/>
            <person name="Coyle M."/>
            <person name="Deng J."/>
            <person name="Forbes L."/>
            <person name="Fowler G."/>
            <person name="Francisco L."/>
            <person name="Fu Q."/>
            <person name="Gibbs R."/>
            <person name="Gross S."/>
            <person name="Gubbala S."/>
            <person name="Hale W."/>
            <person name="Hemphill L."/>
            <person name="Highlander S."/>
            <person name="Hirani K."/>
            <person name="Jackson L."/>
            <person name="Jakkamsetti A."/>
            <person name="Javaid M."/>
            <person name="Jayaseelan J.C."/>
            <person name="Jiang H."/>
            <person name="Joshi V."/>
            <person name="Korchina V."/>
            <person name="Kovar C."/>
            <person name="Lara F."/>
            <person name="Lee S."/>
            <person name="Liu Y."/>
            <person name="Mata R."/>
            <person name="Mathew T."/>
            <person name="Munidasa M."/>
            <person name="Muzny D."/>
            <person name="Nazareth L."/>
            <person name="Ngo R."/>
            <person name="Nguyen L."/>
            <person name="Nguyen N."/>
            <person name="Okwuonu G."/>
            <person name="Ongeri F."/>
            <person name="Palculict T."/>
            <person name="Patil S."/>
            <person name="Petrosino J."/>
            <person name="Pham C."/>
            <person name="Pham P."/>
            <person name="Pu L.-L."/>
            <person name="Qin X."/>
            <person name="Qu J."/>
            <person name="Reid J."/>
            <person name="Ross M."/>
            <person name="Ruth R."/>
            <person name="Saada N."/>
            <person name="San Lucas F."/>
            <person name="Santibanez J."/>
            <person name="Shang Y."/>
            <person name="Simmons D."/>
            <person name="Song X.-Z."/>
            <person name="Tang L.-Y."/>
            <person name="Thornton R."/>
            <person name="Warren J."/>
            <person name="Weissenberger G."/>
            <person name="Wilczek-Boney K."/>
            <person name="Worley K."/>
            <person name="Youmans B."/>
            <person name="Zhang J."/>
            <person name="Zhang L."/>
            <person name="Zhao Z."/>
            <person name="Zhou C."/>
            <person name="Zhu D."/>
            <person name="Zhu Y."/>
        </authorList>
    </citation>
    <scope>NUCLEOTIDE SEQUENCE [LARGE SCALE GENOMIC DNA]</scope>
    <source>
        <strain evidence="11 12">F0333</strain>
    </source>
</reference>
<comment type="caution">
    <text evidence="11">The sequence shown here is derived from an EMBL/GenBank/DDBJ whole genome shotgun (WGS) entry which is preliminary data.</text>
</comment>
<dbReference type="EC" id="4.2.1.51" evidence="2"/>
<dbReference type="GO" id="GO:0004664">
    <property type="term" value="F:prephenate dehydratase activity"/>
    <property type="evidence" value="ECO:0007669"/>
    <property type="project" value="UniProtKB-EC"/>
</dbReference>
<dbReference type="PANTHER" id="PTHR21022:SF19">
    <property type="entry name" value="PREPHENATE DEHYDRATASE-RELATED"/>
    <property type="match status" value="1"/>
</dbReference>
<protein>
    <recommendedName>
        <fullName evidence="3">Prephenate dehydratase</fullName>
        <ecNumber evidence="2">4.2.1.51</ecNumber>
    </recommendedName>
</protein>